<feature type="compositionally biased region" description="Basic and acidic residues" evidence="9">
    <location>
        <begin position="328"/>
        <end position="340"/>
    </location>
</feature>
<gene>
    <name evidence="11" type="ORF">PSNMU_V1.4_AUG-EV-PASAV3_0059780</name>
</gene>
<dbReference type="GO" id="GO:0031418">
    <property type="term" value="F:L-ascorbic acid binding"/>
    <property type="evidence" value="ECO:0007669"/>
    <property type="project" value="UniProtKB-KW"/>
</dbReference>
<keyword evidence="12" id="KW-1185">Reference proteome</keyword>
<feature type="domain" description="Fe2OG dioxygenase" evidence="10">
    <location>
        <begin position="175"/>
        <end position="286"/>
    </location>
</feature>
<dbReference type="InterPro" id="IPR039558">
    <property type="entry name" value="TPA1/OFD1_N"/>
</dbReference>
<evidence type="ECO:0000256" key="4">
    <source>
        <dbReference type="ARBA" id="ARBA00022896"/>
    </source>
</evidence>
<feature type="region of interest" description="Disordered" evidence="9">
    <location>
        <begin position="436"/>
        <end position="457"/>
    </location>
</feature>
<feature type="compositionally biased region" description="Polar residues" evidence="9">
    <location>
        <begin position="1"/>
        <end position="13"/>
    </location>
</feature>
<comment type="similarity">
    <text evidence="2">Belongs to the TPA1 family.</text>
</comment>
<dbReference type="Pfam" id="PF10637">
    <property type="entry name" value="Ofd1_CTDD"/>
    <property type="match status" value="1"/>
</dbReference>
<dbReference type="PANTHER" id="PTHR12117:SF0">
    <property type="entry name" value="PROLYL 3-HYDROXYLASE OGFOD1"/>
    <property type="match status" value="1"/>
</dbReference>
<dbReference type="Pfam" id="PF13661">
    <property type="entry name" value="2OG-FeII_Oxy_4"/>
    <property type="match status" value="1"/>
</dbReference>
<evidence type="ECO:0000313" key="11">
    <source>
        <dbReference type="EMBL" id="VEU39134.1"/>
    </source>
</evidence>
<reference evidence="11 12" key="1">
    <citation type="submission" date="2019-01" db="EMBL/GenBank/DDBJ databases">
        <authorList>
            <person name="Ferrante I. M."/>
        </authorList>
    </citation>
    <scope>NUCLEOTIDE SEQUENCE [LARGE SCALE GENOMIC DNA]</scope>
    <source>
        <strain evidence="11 12">B856</strain>
    </source>
</reference>
<dbReference type="AlphaFoldDB" id="A0A448ZAV9"/>
<feature type="compositionally biased region" description="Acidic residues" evidence="9">
    <location>
        <begin position="656"/>
        <end position="679"/>
    </location>
</feature>
<evidence type="ECO:0000256" key="9">
    <source>
        <dbReference type="SAM" id="MobiDB-lite"/>
    </source>
</evidence>
<dbReference type="InterPro" id="IPR051842">
    <property type="entry name" value="uS12_prolyl_hydroxylase"/>
</dbReference>
<dbReference type="PANTHER" id="PTHR12117">
    <property type="entry name" value="HISTONE ACETYLTRANSFERASE COMPLEX"/>
    <property type="match status" value="1"/>
</dbReference>
<dbReference type="GO" id="GO:0005506">
    <property type="term" value="F:iron ion binding"/>
    <property type="evidence" value="ECO:0007669"/>
    <property type="project" value="InterPro"/>
</dbReference>
<evidence type="ECO:0000256" key="6">
    <source>
        <dbReference type="ARBA" id="ARBA00023002"/>
    </source>
</evidence>
<dbReference type="Gene3D" id="2.60.120.620">
    <property type="entry name" value="q2cbj1_9rhob like domain"/>
    <property type="match status" value="1"/>
</dbReference>
<feature type="compositionally biased region" description="Basic and acidic residues" evidence="9">
    <location>
        <begin position="21"/>
        <end position="37"/>
    </location>
</feature>
<feature type="compositionally biased region" description="Low complexity" evidence="9">
    <location>
        <begin position="43"/>
        <end position="52"/>
    </location>
</feature>
<dbReference type="Proteomes" id="UP000291116">
    <property type="component" value="Unassembled WGS sequence"/>
</dbReference>
<evidence type="ECO:0000256" key="3">
    <source>
        <dbReference type="ARBA" id="ARBA00022723"/>
    </source>
</evidence>
<dbReference type="Gene3D" id="3.60.130.20">
    <property type="entry name" value="Oxoglutarate/iron-dependent oxygenase, C-terminal degradation domain"/>
    <property type="match status" value="1"/>
</dbReference>
<feature type="compositionally biased region" description="Basic and acidic residues" evidence="9">
    <location>
        <begin position="405"/>
        <end position="422"/>
    </location>
</feature>
<evidence type="ECO:0000256" key="7">
    <source>
        <dbReference type="ARBA" id="ARBA00023004"/>
    </source>
</evidence>
<organism evidence="11 12">
    <name type="scientific">Pseudo-nitzschia multistriata</name>
    <dbReference type="NCBI Taxonomy" id="183589"/>
    <lineage>
        <taxon>Eukaryota</taxon>
        <taxon>Sar</taxon>
        <taxon>Stramenopiles</taxon>
        <taxon>Ochrophyta</taxon>
        <taxon>Bacillariophyta</taxon>
        <taxon>Bacillariophyceae</taxon>
        <taxon>Bacillariophycidae</taxon>
        <taxon>Bacillariales</taxon>
        <taxon>Bacillariaceae</taxon>
        <taxon>Pseudo-nitzschia</taxon>
    </lineage>
</organism>
<dbReference type="InterPro" id="IPR019601">
    <property type="entry name" value="Oxoglutarate/Fe-dep_Oase_C"/>
</dbReference>
<dbReference type="GO" id="GO:0031543">
    <property type="term" value="F:peptidyl-proline dioxygenase activity"/>
    <property type="evidence" value="ECO:0007669"/>
    <property type="project" value="UniProtKB-ARBA"/>
</dbReference>
<dbReference type="InterPro" id="IPR005123">
    <property type="entry name" value="Oxoglu/Fe-dep_dioxygenase_dom"/>
</dbReference>
<feature type="region of interest" description="Disordered" evidence="9">
    <location>
        <begin position="562"/>
        <end position="611"/>
    </location>
</feature>
<feature type="region of interest" description="Disordered" evidence="9">
    <location>
        <begin position="389"/>
        <end position="422"/>
    </location>
</feature>
<evidence type="ECO:0000256" key="8">
    <source>
        <dbReference type="ARBA" id="ARBA00047444"/>
    </source>
</evidence>
<feature type="region of interest" description="Disordered" evidence="9">
    <location>
        <begin position="653"/>
        <end position="679"/>
    </location>
</feature>
<keyword evidence="3" id="KW-0479">Metal-binding</keyword>
<keyword evidence="7" id="KW-0408">Iron</keyword>
<feature type="region of interest" description="Disordered" evidence="9">
    <location>
        <begin position="1"/>
        <end position="62"/>
    </location>
</feature>
<dbReference type="InterPro" id="IPR043044">
    <property type="entry name" value="TPA1/Ofd1_C"/>
</dbReference>
<dbReference type="PROSITE" id="PS51471">
    <property type="entry name" value="FE2OG_OXY"/>
    <property type="match status" value="1"/>
</dbReference>
<dbReference type="OrthoDB" id="430522at2759"/>
<keyword evidence="5" id="KW-0223">Dioxygenase</keyword>
<evidence type="ECO:0000256" key="5">
    <source>
        <dbReference type="ARBA" id="ARBA00022964"/>
    </source>
</evidence>
<sequence>MTKSSVDSETVAKSATAVDSPPDHVKSTENDSGDEHARKRPKTSGSPSTTGKTRGGFDDILSPDLSERKSSILQSYQAAEPFPYFQIKDVFRPEFLTACKEEIKAQTKVNFKESDLFRVYQSIDFANLDEERAKAMQLDLSKLRTIARLRDLLYSQEWRSLVEGFAGLPPGTLIDKIDCACNCHAPGCHLLCHDDVIGTRKISYIIYMTEENWDGPTEGGALELYGPQADDNETSSSRSTPIPVARAWPVFNSMAFFEVLPGRSFHAVQEVTGDRPRLSLQGWYHSRDPPPQEELQKATLQQLKSMNKILAENDGDNNDTKPPSVPTSEEHDKDAFSEEDRNYLRSYIQNEYLTEESMNEIQIKFENNSTIQFRNFLLQKWVPRIESNYKKSDDEGDQKPVANSKSDEGLETHYGKGVTKEWRTRGPAHKQRYLAYEGTDDGGSSSTKLDSNDDASSPEAVGRLLQKVQKEVFESEQFLRYLKRVTSLDKPTGFGGSGDRIRRFRPGLDYTVAHYGLLQQESVLDATMCFVRDTTEYDTAMWESGDIGGFECYIEADIDEDEDMDMQDGGDGSSQQQPVDGESGATDAAAASKPSSKGHQAADEYNEDDDTELLSVSASNNTLSLVYRDPGTMRFVKYVSSSAPSSRYDICMEYELPPDDDDGGEDTNDADGVEESEQA</sequence>
<name>A0A448ZAV9_9STRA</name>
<comment type="cofactor">
    <cofactor evidence="1">
        <name>L-ascorbate</name>
        <dbReference type="ChEBI" id="CHEBI:38290"/>
    </cofactor>
</comment>
<evidence type="ECO:0000259" key="10">
    <source>
        <dbReference type="PROSITE" id="PS51471"/>
    </source>
</evidence>
<proteinExistence type="inferred from homology"/>
<evidence type="ECO:0000256" key="1">
    <source>
        <dbReference type="ARBA" id="ARBA00001961"/>
    </source>
</evidence>
<dbReference type="SMART" id="SM00702">
    <property type="entry name" value="P4Hc"/>
    <property type="match status" value="1"/>
</dbReference>
<keyword evidence="4" id="KW-0847">Vitamin C</keyword>
<evidence type="ECO:0000313" key="12">
    <source>
        <dbReference type="Proteomes" id="UP000291116"/>
    </source>
</evidence>
<keyword evidence="6" id="KW-0560">Oxidoreductase</keyword>
<dbReference type="InterPro" id="IPR006620">
    <property type="entry name" value="Pro_4_hyd_alph"/>
</dbReference>
<evidence type="ECO:0000256" key="2">
    <source>
        <dbReference type="ARBA" id="ARBA00007443"/>
    </source>
</evidence>
<protein>
    <recommendedName>
        <fullName evidence="10">Fe2OG dioxygenase domain-containing protein</fullName>
    </recommendedName>
</protein>
<accession>A0A448ZAV9</accession>
<dbReference type="EMBL" id="CAACVS010000206">
    <property type="protein sequence ID" value="VEU39134.1"/>
    <property type="molecule type" value="Genomic_DNA"/>
</dbReference>
<feature type="region of interest" description="Disordered" evidence="9">
    <location>
        <begin position="310"/>
        <end position="340"/>
    </location>
</feature>
<comment type="catalytic activity">
    <reaction evidence="8">
        <text>[ribosomal protein uS12]-L-proline + 2-oxoglutarate + O2 = [ribosomal protein uS12]-(3S)-3-hydroxy-L-proline + succinate + CO2</text>
        <dbReference type="Rhea" id="RHEA:54156"/>
        <dbReference type="Rhea" id="RHEA-COMP:13816"/>
        <dbReference type="Rhea" id="RHEA-COMP:13818"/>
        <dbReference type="ChEBI" id="CHEBI:15379"/>
        <dbReference type="ChEBI" id="CHEBI:16526"/>
        <dbReference type="ChEBI" id="CHEBI:16810"/>
        <dbReference type="ChEBI" id="CHEBI:30031"/>
        <dbReference type="ChEBI" id="CHEBI:50342"/>
        <dbReference type="ChEBI" id="CHEBI:85428"/>
    </reaction>
</comment>